<dbReference type="InterPro" id="IPR011009">
    <property type="entry name" value="Kinase-like_dom_sf"/>
</dbReference>
<dbReference type="InterPro" id="IPR001245">
    <property type="entry name" value="Ser-Thr/Tyr_kinase_cat_dom"/>
</dbReference>
<feature type="compositionally biased region" description="Pro residues" evidence="7">
    <location>
        <begin position="195"/>
        <end position="226"/>
    </location>
</feature>
<organism evidence="10 11">
    <name type="scientific">Klebsormidium nitens</name>
    <name type="common">Green alga</name>
    <name type="synonym">Ulothrix nitens</name>
    <dbReference type="NCBI Taxonomy" id="105231"/>
    <lineage>
        <taxon>Eukaryota</taxon>
        <taxon>Viridiplantae</taxon>
        <taxon>Streptophyta</taxon>
        <taxon>Klebsormidiophyceae</taxon>
        <taxon>Klebsormidiales</taxon>
        <taxon>Klebsormidiaceae</taxon>
        <taxon>Klebsormidium</taxon>
    </lineage>
</organism>
<name>A0A1Y1HJA7_KLENI</name>
<dbReference type="PROSITE" id="PS50011">
    <property type="entry name" value="PROTEIN_KINASE_DOM"/>
    <property type="match status" value="1"/>
</dbReference>
<dbReference type="SMART" id="SM00220">
    <property type="entry name" value="S_TKc"/>
    <property type="match status" value="1"/>
</dbReference>
<gene>
    <name evidence="10" type="ORF">KFL_000160130</name>
</gene>
<dbReference type="AlphaFoldDB" id="A0A1Y1HJA7"/>
<feature type="binding site" evidence="6">
    <location>
        <position position="592"/>
    </location>
    <ligand>
        <name>ATP</name>
        <dbReference type="ChEBI" id="CHEBI:30616"/>
    </ligand>
</feature>
<dbReference type="InterPro" id="IPR008271">
    <property type="entry name" value="Ser/Thr_kinase_AS"/>
</dbReference>
<keyword evidence="1" id="KW-0723">Serine/threonine-protein kinase</keyword>
<dbReference type="EMBL" id="DF236965">
    <property type="protein sequence ID" value="GAQ78610.1"/>
    <property type="molecule type" value="Genomic_DNA"/>
</dbReference>
<feature type="compositionally biased region" description="Pro residues" evidence="7">
    <location>
        <begin position="83"/>
        <end position="109"/>
    </location>
</feature>
<feature type="compositionally biased region" description="Polar residues" evidence="7">
    <location>
        <begin position="913"/>
        <end position="929"/>
    </location>
</feature>
<dbReference type="OMA" id="NWSPPPQ"/>
<dbReference type="PROSITE" id="PS00107">
    <property type="entry name" value="PROTEIN_KINASE_ATP"/>
    <property type="match status" value="1"/>
</dbReference>
<evidence type="ECO:0000256" key="3">
    <source>
        <dbReference type="ARBA" id="ARBA00022741"/>
    </source>
</evidence>
<dbReference type="InterPro" id="IPR017441">
    <property type="entry name" value="Protein_kinase_ATP_BS"/>
</dbReference>
<sequence>MMGRLRGHTLLRAGLLLLVWLQAGSSFGLGVDAAGVAVERHVSSGRALSRHLLQALAPSSGSSSGGSPNDAPTAAPTKTPTTAPTPTPVATPAPTPTPTKPATSPPLTPSPTTVAPVATNGPAPTSAPTTAAPTDTPIPELTTLPPAVTPAPATLPPLTPAPTTAGPTPAPTPLATTAAPLPPAPLTLAPTLAPIQPPSPPPGKNTPSPLPSLVPATPPPTPPATSSPPGNSLAPLTVNESAPAPALVKPVVVPNTVNETAPAPTLVKPVVVPNTVNDSAPAPALVTPVVALAEPLAPAPIASVTGASPACLPGTPSCDPLVVKLLLSNTDYGTLSQYLFAELASQLGLQSNQFQISAVTAGAGREFNVTFYILPVSGFNISAPIAQNVSRSLSTHTVKLDQALFGNYTFFYAVPNSALEIAPTSPPVAPAPAPVPAPAPAPGPANSTVIPPVNTGGGGGGGGGSGTIIAVAAAVGGAAVLAVAALVLCCCLCRKKKVEEQDDAFSEYSKTTSVNTASALLTRPHEKPFRTLSSASMPSDSLPRPSSARVFTYEELADATNGWDPMYLLGEGGFGKVYKGVLKDGIKVAVKKLTVGGHQGDREFQVEVEMLSRLHHRHLVKLIGYYYRPEQQLLCYELVMNGSLENHLHGQGRGRRPPGAMWQPLALDWDARMKIAIGAARGLAYLHEDCQPTVIHRDMKASNILLEDNFHAKVADFGLAKIAPDNRSDYLTTRVMGTFGYVAPEYAMTGHIMVKSDVYSYGVVLLELLTGRKPVDMSQPQGQENLVTYARPLLSDPDRVEDLVDPRLGDAFPFEDLLKVATIALACVHPDPARRPHMGEVVQKLRMLQRSPANGAESHQSDDCATGRDMETLASTLSGPLPAYTQSQPFPGGYMSTAYPRFPMHRSMELPPHTTSSRFQSENMSVGDTDSMRSQSIMLDHDQLARTTVFSEGLEEGR</sequence>
<proteinExistence type="predicted"/>
<evidence type="ECO:0000256" key="5">
    <source>
        <dbReference type="ARBA" id="ARBA00022840"/>
    </source>
</evidence>
<keyword evidence="8" id="KW-0732">Signal</keyword>
<evidence type="ECO:0000256" key="7">
    <source>
        <dbReference type="SAM" id="MobiDB-lite"/>
    </source>
</evidence>
<feature type="compositionally biased region" description="Pro residues" evidence="7">
    <location>
        <begin position="147"/>
        <end position="160"/>
    </location>
</feature>
<feature type="compositionally biased region" description="Low complexity" evidence="7">
    <location>
        <begin position="161"/>
        <end position="179"/>
    </location>
</feature>
<feature type="chain" id="PRO_5013367617" evidence="8">
    <location>
        <begin position="27"/>
        <end position="958"/>
    </location>
</feature>
<dbReference type="SUPFAM" id="SSF56112">
    <property type="entry name" value="Protein kinase-like (PK-like)"/>
    <property type="match status" value="1"/>
</dbReference>
<dbReference type="CDD" id="cd14066">
    <property type="entry name" value="STKc_IRAK"/>
    <property type="match status" value="1"/>
</dbReference>
<dbReference type="STRING" id="105231.A0A1Y1HJA7"/>
<evidence type="ECO:0000256" key="8">
    <source>
        <dbReference type="SAM" id="SignalP"/>
    </source>
</evidence>
<dbReference type="OrthoDB" id="1896970at2759"/>
<keyword evidence="3 6" id="KW-0547">Nucleotide-binding</keyword>
<evidence type="ECO:0000259" key="9">
    <source>
        <dbReference type="PROSITE" id="PS50011"/>
    </source>
</evidence>
<dbReference type="GO" id="GO:0005524">
    <property type="term" value="F:ATP binding"/>
    <property type="evidence" value="ECO:0007669"/>
    <property type="project" value="UniProtKB-UniRule"/>
</dbReference>
<dbReference type="Pfam" id="PF07714">
    <property type="entry name" value="PK_Tyr_Ser-Thr"/>
    <property type="match status" value="1"/>
</dbReference>
<dbReference type="Gene3D" id="1.10.510.10">
    <property type="entry name" value="Transferase(Phosphotransferase) domain 1"/>
    <property type="match status" value="1"/>
</dbReference>
<feature type="domain" description="Protein kinase" evidence="9">
    <location>
        <begin position="563"/>
        <end position="848"/>
    </location>
</feature>
<dbReference type="FunFam" id="3.30.200.20:FF:000039">
    <property type="entry name" value="receptor-like protein kinase FERONIA"/>
    <property type="match status" value="1"/>
</dbReference>
<dbReference type="FunFam" id="1.10.510.10:FF:000051">
    <property type="entry name" value="Receptor-like serine/threonine-protein kinase ALE2"/>
    <property type="match status" value="1"/>
</dbReference>
<dbReference type="PROSITE" id="PS00108">
    <property type="entry name" value="PROTEIN_KINASE_ST"/>
    <property type="match status" value="1"/>
</dbReference>
<keyword evidence="2" id="KW-0808">Transferase</keyword>
<accession>A0A1Y1HJA7</accession>
<dbReference type="Gene3D" id="3.30.200.20">
    <property type="entry name" value="Phosphorylase Kinase, domain 1"/>
    <property type="match status" value="1"/>
</dbReference>
<dbReference type="PANTHER" id="PTHR47989">
    <property type="entry name" value="OS01G0750732 PROTEIN"/>
    <property type="match status" value="1"/>
</dbReference>
<dbReference type="GO" id="GO:0004672">
    <property type="term" value="F:protein kinase activity"/>
    <property type="evidence" value="ECO:0000318"/>
    <property type="project" value="GO_Central"/>
</dbReference>
<feature type="compositionally biased region" description="Low complexity" evidence="7">
    <location>
        <begin position="59"/>
        <end position="82"/>
    </location>
</feature>
<dbReference type="Proteomes" id="UP000054558">
    <property type="component" value="Unassembled WGS sequence"/>
</dbReference>
<dbReference type="PANTHER" id="PTHR47989:SF47">
    <property type="entry name" value="SERINE_THREONINE-PROTEIN KINASE PBL28-RELATED"/>
    <property type="match status" value="1"/>
</dbReference>
<evidence type="ECO:0000313" key="10">
    <source>
        <dbReference type="EMBL" id="GAQ78610.1"/>
    </source>
</evidence>
<evidence type="ECO:0000256" key="2">
    <source>
        <dbReference type="ARBA" id="ARBA00022679"/>
    </source>
</evidence>
<feature type="region of interest" description="Disordered" evidence="7">
    <location>
        <begin position="905"/>
        <end position="929"/>
    </location>
</feature>
<dbReference type="GO" id="GO:0004674">
    <property type="term" value="F:protein serine/threonine kinase activity"/>
    <property type="evidence" value="ECO:0007669"/>
    <property type="project" value="UniProtKB-KW"/>
</dbReference>
<dbReference type="InterPro" id="IPR000719">
    <property type="entry name" value="Prot_kinase_dom"/>
</dbReference>
<reference evidence="10 11" key="1">
    <citation type="journal article" date="2014" name="Nat. Commun.">
        <title>Klebsormidium flaccidum genome reveals primary factors for plant terrestrial adaptation.</title>
        <authorList>
            <person name="Hori K."/>
            <person name="Maruyama F."/>
            <person name="Fujisawa T."/>
            <person name="Togashi T."/>
            <person name="Yamamoto N."/>
            <person name="Seo M."/>
            <person name="Sato S."/>
            <person name="Yamada T."/>
            <person name="Mori H."/>
            <person name="Tajima N."/>
            <person name="Moriyama T."/>
            <person name="Ikeuchi M."/>
            <person name="Watanabe M."/>
            <person name="Wada H."/>
            <person name="Kobayashi K."/>
            <person name="Saito M."/>
            <person name="Masuda T."/>
            <person name="Sasaki-Sekimoto Y."/>
            <person name="Mashiguchi K."/>
            <person name="Awai K."/>
            <person name="Shimojima M."/>
            <person name="Masuda S."/>
            <person name="Iwai M."/>
            <person name="Nobusawa T."/>
            <person name="Narise T."/>
            <person name="Kondo S."/>
            <person name="Saito H."/>
            <person name="Sato R."/>
            <person name="Murakawa M."/>
            <person name="Ihara Y."/>
            <person name="Oshima-Yamada Y."/>
            <person name="Ohtaka K."/>
            <person name="Satoh M."/>
            <person name="Sonobe K."/>
            <person name="Ishii M."/>
            <person name="Ohtani R."/>
            <person name="Kanamori-Sato M."/>
            <person name="Honoki R."/>
            <person name="Miyazaki D."/>
            <person name="Mochizuki H."/>
            <person name="Umetsu J."/>
            <person name="Higashi K."/>
            <person name="Shibata D."/>
            <person name="Kamiya Y."/>
            <person name="Sato N."/>
            <person name="Nakamura Y."/>
            <person name="Tabata S."/>
            <person name="Ida S."/>
            <person name="Kurokawa K."/>
            <person name="Ohta H."/>
        </authorList>
    </citation>
    <scope>NUCLEOTIDE SEQUENCE [LARGE SCALE GENOMIC DNA]</scope>
    <source>
        <strain evidence="10 11">NIES-2285</strain>
    </source>
</reference>
<protein>
    <submittedName>
        <fullName evidence="10">Protein kinase superfamily protein</fullName>
    </submittedName>
</protein>
<feature type="region of interest" description="Disordered" evidence="7">
    <location>
        <begin position="57"/>
        <end position="238"/>
    </location>
</feature>
<evidence type="ECO:0000256" key="6">
    <source>
        <dbReference type="PROSITE-ProRule" id="PRU10141"/>
    </source>
</evidence>
<evidence type="ECO:0000313" key="11">
    <source>
        <dbReference type="Proteomes" id="UP000054558"/>
    </source>
</evidence>
<keyword evidence="4 10" id="KW-0418">Kinase</keyword>
<keyword evidence="5 6" id="KW-0067">ATP-binding</keyword>
<evidence type="ECO:0000256" key="4">
    <source>
        <dbReference type="ARBA" id="ARBA00022777"/>
    </source>
</evidence>
<feature type="signal peptide" evidence="8">
    <location>
        <begin position="1"/>
        <end position="26"/>
    </location>
</feature>
<evidence type="ECO:0000256" key="1">
    <source>
        <dbReference type="ARBA" id="ARBA00022527"/>
    </source>
</evidence>
<keyword evidence="11" id="KW-1185">Reference proteome</keyword>
<feature type="compositionally biased region" description="Low complexity" evidence="7">
    <location>
        <begin position="110"/>
        <end position="146"/>
    </location>
</feature>